<name>A0ABU2BLP0_9MICC</name>
<reference evidence="2 3" key="1">
    <citation type="submission" date="2023-07" db="EMBL/GenBank/DDBJ databases">
        <title>Sequencing the genomes of 1000 actinobacteria strains.</title>
        <authorList>
            <person name="Klenk H.-P."/>
        </authorList>
    </citation>
    <scope>NUCLEOTIDE SEQUENCE [LARGE SCALE GENOMIC DNA]</scope>
    <source>
        <strain evidence="2 3">DSM 20167</strain>
    </source>
</reference>
<feature type="transmembrane region" description="Helical" evidence="1">
    <location>
        <begin position="195"/>
        <end position="212"/>
    </location>
</feature>
<sequence>MTPATRRPFLPLTGKALLDSWRSTLVWALVLVSVLALYLPLYPSMAGPEMEKLLASLPEELIRALNYDQIATGAGYAQATFFGLLGFMLTSAVAIGTGAAAIGEDEDAGLLELTLAHGVTRTQVVLERSLALLLRMAFLMAVIYAGVLALNGPSELGLDPGILFQAVAQFLLLVLLGGTAALLGGAAGGHRTHGTAAGALVAVGGYMLNALGNQGEDLQWMHAFSPYHWALGGQPVANGVDWGALWGLAGLNVLFVALAVFALRRRDVGGA</sequence>
<protein>
    <submittedName>
        <fullName evidence="2">ABC-2 type transport system permease protein</fullName>
    </submittedName>
</protein>
<dbReference type="RefSeq" id="WP_310291554.1">
    <property type="nucleotide sequence ID" value="NZ_BAAAWO010000001.1"/>
</dbReference>
<keyword evidence="1" id="KW-0472">Membrane</keyword>
<keyword evidence="3" id="KW-1185">Reference proteome</keyword>
<keyword evidence="1" id="KW-1133">Transmembrane helix</keyword>
<dbReference type="Proteomes" id="UP001183817">
    <property type="component" value="Unassembled WGS sequence"/>
</dbReference>
<comment type="caution">
    <text evidence="2">The sequence shown here is derived from an EMBL/GenBank/DDBJ whole genome shotgun (WGS) entry which is preliminary data.</text>
</comment>
<accession>A0ABU2BLP0</accession>
<evidence type="ECO:0000313" key="3">
    <source>
        <dbReference type="Proteomes" id="UP001183817"/>
    </source>
</evidence>
<evidence type="ECO:0000313" key="2">
    <source>
        <dbReference type="EMBL" id="MDR7359211.1"/>
    </source>
</evidence>
<gene>
    <name evidence="2" type="ORF">J2S64_002902</name>
</gene>
<feature type="transmembrane region" description="Helical" evidence="1">
    <location>
        <begin position="130"/>
        <end position="150"/>
    </location>
</feature>
<feature type="transmembrane region" description="Helical" evidence="1">
    <location>
        <begin position="162"/>
        <end position="183"/>
    </location>
</feature>
<evidence type="ECO:0000256" key="1">
    <source>
        <dbReference type="SAM" id="Phobius"/>
    </source>
</evidence>
<dbReference type="EMBL" id="JAVDYI010000001">
    <property type="protein sequence ID" value="MDR7359211.1"/>
    <property type="molecule type" value="Genomic_DNA"/>
</dbReference>
<organism evidence="2 3">
    <name type="scientific">Paeniglutamicibacter sulfureus</name>
    <dbReference type="NCBI Taxonomy" id="43666"/>
    <lineage>
        <taxon>Bacteria</taxon>
        <taxon>Bacillati</taxon>
        <taxon>Actinomycetota</taxon>
        <taxon>Actinomycetes</taxon>
        <taxon>Micrococcales</taxon>
        <taxon>Micrococcaceae</taxon>
        <taxon>Paeniglutamicibacter</taxon>
    </lineage>
</organism>
<proteinExistence type="predicted"/>
<keyword evidence="1" id="KW-0812">Transmembrane</keyword>
<dbReference type="Pfam" id="PF12679">
    <property type="entry name" value="ABC2_membrane_2"/>
    <property type="match status" value="1"/>
</dbReference>
<feature type="transmembrane region" description="Helical" evidence="1">
    <location>
        <begin position="20"/>
        <end position="42"/>
    </location>
</feature>
<feature type="transmembrane region" description="Helical" evidence="1">
    <location>
        <begin position="244"/>
        <end position="263"/>
    </location>
</feature>